<dbReference type="RefSeq" id="XP_019917625.1">
    <property type="nucleotide sequence ID" value="XM_020062013.1"/>
</dbReference>
<dbReference type="VEuPathDB" id="PlasmoDB:PCOAH_00052330"/>
<feature type="region of interest" description="Disordered" evidence="1">
    <location>
        <begin position="50"/>
        <end position="173"/>
    </location>
</feature>
<dbReference type="Proteomes" id="UP000092716">
    <property type="component" value="Chromosome 14"/>
</dbReference>
<feature type="compositionally biased region" description="Basic and acidic residues" evidence="1">
    <location>
        <begin position="50"/>
        <end position="63"/>
    </location>
</feature>
<evidence type="ECO:0000313" key="4">
    <source>
        <dbReference type="Proteomes" id="UP000092716"/>
    </source>
</evidence>
<feature type="compositionally biased region" description="Basic and acidic residues" evidence="1">
    <location>
        <begin position="262"/>
        <end position="273"/>
    </location>
</feature>
<dbReference type="AlphaFoldDB" id="A0A1B1E7L0"/>
<proteinExistence type="predicted"/>
<evidence type="ECO:0000256" key="1">
    <source>
        <dbReference type="SAM" id="MobiDB-lite"/>
    </source>
</evidence>
<keyword evidence="4" id="KW-1185">Reference proteome</keyword>
<feature type="chain" id="PRO_5008521671" evidence="2">
    <location>
        <begin position="29"/>
        <end position="791"/>
    </location>
</feature>
<name>A0A1B1E7L0_9APIC</name>
<accession>A0A1B1E7L0</accession>
<evidence type="ECO:0000313" key="3">
    <source>
        <dbReference type="EMBL" id="ANQ10930.1"/>
    </source>
</evidence>
<dbReference type="GeneID" id="30911967"/>
<dbReference type="EMBL" id="CP016252">
    <property type="protein sequence ID" value="ANQ10930.1"/>
    <property type="molecule type" value="Genomic_DNA"/>
</dbReference>
<feature type="compositionally biased region" description="Low complexity" evidence="1">
    <location>
        <begin position="198"/>
        <end position="215"/>
    </location>
</feature>
<organism evidence="3 4">
    <name type="scientific">Plasmodium coatneyi</name>
    <dbReference type="NCBI Taxonomy" id="208452"/>
    <lineage>
        <taxon>Eukaryota</taxon>
        <taxon>Sar</taxon>
        <taxon>Alveolata</taxon>
        <taxon>Apicomplexa</taxon>
        <taxon>Aconoidasida</taxon>
        <taxon>Haemosporida</taxon>
        <taxon>Plasmodiidae</taxon>
        <taxon>Plasmodium</taxon>
    </lineage>
</organism>
<feature type="compositionally biased region" description="Polar residues" evidence="1">
    <location>
        <begin position="251"/>
        <end position="260"/>
    </location>
</feature>
<sequence length="791" mass="90639">MVRKCIFSIYTISFAFLLLSWKIGDVNGQPQRRGNVNELIRRFELQGREDIQERDSNENKSFERGTQGIQHPLNRGQNTAIYEESQPEKSYGPARRSSSFPTEKSSFSVDDYSEDDSADEDNDYGGNVRNDYQRDYRNGQQHQRGNRDGYPDGEHSRREEGGRMSPKGNVYLGNDFENFNKRLGLSMDDYMSDEEDNSLGSSDNNSDESNAYNSDRSSIYEDIQFVRRRGNRQPNDDVELSRTDGRRNAMYNRSDNSAEVSPSRESKRVRDPSSDMYDYAYGRNGSNGSALPNPYSYPEEDFSRRTLPPTENRRSMSSSSSPLQGDYSMPLDSYTNSYDSRDDIYSVIPGEEQYEDEINQRRTRPGYSSLDKAAHPNRNEILPVRGIKKSASSYNPEGRKSRTDDFFNKFRKSNKVDMPKGVSHEPQDASKAVHAQQVSKNGRKVSKSPSIITLFSNYQRDLFLRKYSKPSSNVGGSTSGNVSGNGVKRIFSFSRSGKNGEPSIMGELQTAAEQCIAKNSNKLSRLVLMKNLAFNDTKLLENYEYAVSYIWNNCKKGSATCLDIRPMIYREDDPDASSIVTSLPNIYILSTYEFLLTNLRMCGPLRTMVKNRVKENKLTPTDIVLLLSGAYFKSWVNNILVKHLINFLKTKNVMHLERYFLAVVITFAPFIKPALKIYFGERYAKVSTYSLDVEVNKMIREMLDVALRWTQAFQEKFSDESNRILLKVHKRLASYSKSRNGRLSGRFRTLEALLLRQKVASDVVSNQDQGYRFLIQHVLKYVQNVHFTVFE</sequence>
<dbReference type="OrthoDB" id="382298at2759"/>
<feature type="compositionally biased region" description="Acidic residues" evidence="1">
    <location>
        <begin position="111"/>
        <end position="123"/>
    </location>
</feature>
<feature type="region of interest" description="Disordered" evidence="1">
    <location>
        <begin position="190"/>
        <end position="328"/>
    </location>
</feature>
<evidence type="ECO:0000256" key="2">
    <source>
        <dbReference type="SAM" id="SignalP"/>
    </source>
</evidence>
<keyword evidence="2" id="KW-0732">Signal</keyword>
<feature type="compositionally biased region" description="Low complexity" evidence="1">
    <location>
        <begin position="97"/>
        <end position="110"/>
    </location>
</feature>
<dbReference type="KEGG" id="pcot:PCOAH_00052330"/>
<feature type="signal peptide" evidence="2">
    <location>
        <begin position="1"/>
        <end position="28"/>
    </location>
</feature>
<feature type="compositionally biased region" description="Basic and acidic residues" evidence="1">
    <location>
        <begin position="145"/>
        <end position="162"/>
    </location>
</feature>
<gene>
    <name evidence="3" type="ORF">PCOAH_00052330</name>
</gene>
<reference evidence="4" key="1">
    <citation type="submission" date="2016-06" db="EMBL/GenBank/DDBJ databases">
        <title>First high quality genome sequence of Plasmodium coatneyi using continuous long reads from single molecule, real-time sequencing.</title>
        <authorList>
            <person name="Chien J.-T."/>
            <person name="Pakala S.B."/>
            <person name="Geraldo J.A."/>
            <person name="Lapp S.A."/>
            <person name="Barnwell J.W."/>
            <person name="Kissinger J.C."/>
            <person name="Galinski M.R."/>
            <person name="Humphrey J.C."/>
        </authorList>
    </citation>
    <scope>NUCLEOTIDE SEQUENCE [LARGE SCALE GENOMIC DNA]</scope>
    <source>
        <strain evidence="4">Hackeri</strain>
    </source>
</reference>
<protein>
    <submittedName>
        <fullName evidence="3">Uncharacterized protein</fullName>
    </submittedName>
</protein>